<protein>
    <recommendedName>
        <fullName evidence="3">DUF885 domain-containing protein</fullName>
    </recommendedName>
</protein>
<dbReference type="AlphaFoldDB" id="A0A090JSK2"/>
<sequence>MEKFGREYLKTILEINKHFEGYVDSYFGPPELKKQVEDSSPRSIAVLMEEVEVLGDLIPAEGKQKEYLKKCLKSMETTLKIINGEKLEFYDEIKNIFDVKPRLISDKRILEMRETLLDIFTRDQDETSLYQLYREWTKQFCLGKGELAKAITLTLEEVKTRSRAEFPLVKGEKVKLNFVENQPWKAYNYYLGNATSKIDINLDYPYYAFEIPRIMAHETYPGHHHLLQLREKILYQEKEHFEAAVCTLQSPLNVIAEGSANLAWEVIFPDDELYQWLEKVLFPEVNIKLSSPELDIFYQVLETADQLLMPEMSFNIITRATVNYYQEKMNKTETINYIKEYGLVSPETAVSLMEMIEMPLMRSYMTIYSEGYHLCKAYVSRSDPGKKFEKLLTENILPSWL</sequence>
<dbReference type="EMBL" id="LN515531">
    <property type="protein sequence ID" value="CEA12401.1"/>
    <property type="molecule type" value="Genomic_DNA"/>
</dbReference>
<reference evidence="2" key="2">
    <citation type="submission" date="2020-10" db="EMBL/GenBank/DDBJ databases">
        <title>Dehalococcoides mccartyi of a TCE/Cr reducing biochatode.</title>
        <authorList>
            <person name="Matturro B."/>
        </authorList>
    </citation>
    <scope>NUCLEOTIDE SEQUENCE</scope>
    <source>
        <strain evidence="2">Bin2</strain>
    </source>
</reference>
<dbReference type="KEGG" id="mfi:DSM1535_0035"/>
<dbReference type="PATRIC" id="fig|2162.9.peg.36"/>
<dbReference type="Proteomes" id="UP000606900">
    <property type="component" value="Unassembled WGS sequence"/>
</dbReference>
<evidence type="ECO:0008006" key="3">
    <source>
        <dbReference type="Google" id="ProtNLM"/>
    </source>
</evidence>
<evidence type="ECO:0000313" key="1">
    <source>
        <dbReference type="EMBL" id="CEA12401.1"/>
    </source>
</evidence>
<dbReference type="RefSeq" id="WP_048071756.1">
    <property type="nucleotide sequence ID" value="NZ_DAISQW010000034.1"/>
</dbReference>
<evidence type="ECO:0000313" key="2">
    <source>
        <dbReference type="EMBL" id="MBF4476118.1"/>
    </source>
</evidence>
<accession>A0A090JSK2</accession>
<organism evidence="1">
    <name type="scientific">Methanobacterium formicicum</name>
    <dbReference type="NCBI Taxonomy" id="2162"/>
    <lineage>
        <taxon>Archaea</taxon>
        <taxon>Methanobacteriati</taxon>
        <taxon>Methanobacteriota</taxon>
        <taxon>Methanomada group</taxon>
        <taxon>Methanobacteria</taxon>
        <taxon>Methanobacteriales</taxon>
        <taxon>Methanobacteriaceae</taxon>
        <taxon>Methanobacterium</taxon>
    </lineage>
</organism>
<gene>
    <name evidence="1" type="ORF">DSM1535_0035</name>
    <name evidence="2" type="ORF">ISP06_11725</name>
</gene>
<proteinExistence type="predicted"/>
<name>A0A090JSK2_METFO</name>
<dbReference type="EMBL" id="JADIIL010000039">
    <property type="protein sequence ID" value="MBF4476118.1"/>
    <property type="molecule type" value="Genomic_DNA"/>
</dbReference>
<reference evidence="1" key="1">
    <citation type="submission" date="2014-08" db="EMBL/GenBank/DDBJ databases">
        <authorList>
            <person name="Wibberg D."/>
        </authorList>
    </citation>
    <scope>NUCLEOTIDE SEQUENCE</scope>
</reference>